<dbReference type="Proteomes" id="UP000714420">
    <property type="component" value="Unassembled WGS sequence"/>
</dbReference>
<comment type="caution">
    <text evidence="3">The sequence shown here is derived from an EMBL/GenBank/DDBJ whole genome shotgun (WGS) entry which is preliminary data.</text>
</comment>
<evidence type="ECO:0000259" key="1">
    <source>
        <dbReference type="Pfam" id="PF01637"/>
    </source>
</evidence>
<dbReference type="InterPro" id="IPR027417">
    <property type="entry name" value="P-loop_NTPase"/>
</dbReference>
<dbReference type="Pfam" id="PF03008">
    <property type="entry name" value="DUF234"/>
    <property type="match status" value="1"/>
</dbReference>
<protein>
    <submittedName>
        <fullName evidence="3">AAA family ATPase</fullName>
    </submittedName>
</protein>
<name>A0ABX2APR4_9BACT</name>
<dbReference type="Gene3D" id="3.40.50.300">
    <property type="entry name" value="P-loop containing nucleotide triphosphate hydrolases"/>
    <property type="match status" value="2"/>
</dbReference>
<evidence type="ECO:0000313" key="3">
    <source>
        <dbReference type="EMBL" id="NPD93169.1"/>
    </source>
</evidence>
<evidence type="ECO:0000313" key="4">
    <source>
        <dbReference type="Proteomes" id="UP000714420"/>
    </source>
</evidence>
<accession>A0ABX2APR4</accession>
<dbReference type="Pfam" id="PF01637">
    <property type="entry name" value="ATPase_2"/>
    <property type="match status" value="1"/>
</dbReference>
<organism evidence="3 4">
    <name type="scientific">Xylanibacter muris</name>
    <dbReference type="NCBI Taxonomy" id="2736290"/>
    <lineage>
        <taxon>Bacteria</taxon>
        <taxon>Pseudomonadati</taxon>
        <taxon>Bacteroidota</taxon>
        <taxon>Bacteroidia</taxon>
        <taxon>Bacteroidales</taxon>
        <taxon>Prevotellaceae</taxon>
        <taxon>Xylanibacter</taxon>
    </lineage>
</organism>
<keyword evidence="4" id="KW-1185">Reference proteome</keyword>
<reference evidence="3 4" key="1">
    <citation type="submission" date="2020-05" db="EMBL/GenBank/DDBJ databases">
        <title>Distinct polysaccharide utilization as determinants for interspecies competition between intestinal Prevotella spp.</title>
        <authorList>
            <person name="Galvez E.J.C."/>
            <person name="Iljazovic A."/>
            <person name="Strowig T."/>
        </authorList>
    </citation>
    <scope>NUCLEOTIDE SEQUENCE [LARGE SCALE GENOMIC DNA]</scope>
    <source>
        <strain evidence="3 4">PMUR</strain>
    </source>
</reference>
<dbReference type="InterPro" id="IPR004256">
    <property type="entry name" value="DUF234"/>
</dbReference>
<evidence type="ECO:0000259" key="2">
    <source>
        <dbReference type="Pfam" id="PF03008"/>
    </source>
</evidence>
<sequence length="445" mass="51593">MRFYNRENEIAELKRICNLAFTQNSRMTVLTGRRRIGKTSLIKKAFEDSDEPMLYFFTGRKAEAVLVDDFVREIHDKLHGYVPEGLKSVTGVLRHLFELAKTVRFTLVIDEFQEFMTVNPSVFSDMQNLWDSYRSYTRMNLVLSGSVMSMMRRIFTDAHEPLFGRADNIINLRPFKIRVIKEILKDYNPEYTNEDLLALYSMTGGIPKYIELLCDNGRMTAESMLRFSVSYMSPFIDEGRNLLITEFGRDYGTYFSILLAIAQGHTSQAEITASLGGTAIGGHLERLENTYNILSKFRPVMSKPGSKNTVRFRISDNFLQFWFRFIERNRSMIELDNYDDLQDIVIRDYPTYSGLTLEKYFRQKLTEEGGFREMGSWWEAKAGKESNEIDIVGIRTDGKSALVAEVKRNARNYEHKSFMAKVGHIKAKILSGYEIESRLYTIDDM</sequence>
<dbReference type="EMBL" id="JABKKF010000018">
    <property type="protein sequence ID" value="NPD93169.1"/>
    <property type="molecule type" value="Genomic_DNA"/>
</dbReference>
<dbReference type="SUPFAM" id="SSF52540">
    <property type="entry name" value="P-loop containing nucleoside triphosphate hydrolases"/>
    <property type="match status" value="1"/>
</dbReference>
<proteinExistence type="predicted"/>
<dbReference type="PANTHER" id="PTHR34704">
    <property type="entry name" value="ATPASE"/>
    <property type="match status" value="1"/>
</dbReference>
<feature type="domain" description="ATPase" evidence="1">
    <location>
        <begin position="3"/>
        <end position="213"/>
    </location>
</feature>
<feature type="domain" description="DUF234" evidence="2">
    <location>
        <begin position="322"/>
        <end position="410"/>
    </location>
</feature>
<dbReference type="InterPro" id="IPR011579">
    <property type="entry name" value="ATPase_dom"/>
</dbReference>
<dbReference type="PANTHER" id="PTHR34704:SF1">
    <property type="entry name" value="ATPASE"/>
    <property type="match status" value="1"/>
</dbReference>
<dbReference type="RefSeq" id="WP_172277310.1">
    <property type="nucleotide sequence ID" value="NZ_CASGMU010000029.1"/>
</dbReference>
<gene>
    <name evidence="3" type="ORF">HPS56_12670</name>
</gene>